<evidence type="ECO:0000313" key="4">
    <source>
        <dbReference type="Proteomes" id="UP001527181"/>
    </source>
</evidence>
<dbReference type="RefSeq" id="WP_005542690.1">
    <property type="nucleotide sequence ID" value="NZ_JAKOBS010000031.1"/>
</dbReference>
<protein>
    <submittedName>
        <fullName evidence="3">SAP domain-containing protein</fullName>
    </submittedName>
</protein>
<proteinExistence type="predicted"/>
<name>A0ABT4GZR0_PAEAL</name>
<evidence type="ECO:0000313" key="3">
    <source>
        <dbReference type="EMBL" id="MCY9762205.1"/>
    </source>
</evidence>
<sequence length="126" mass="14153">MIKIISGVYGYREGASIKPKTANDAPFSLPPQEEERLVKRGIAEYVDGEPSMEPEDWIGVPEYNIDMKVEELRAIAKKLGLSFKGGTSKEDMVEAIDKYLEEHNDHVEPVDEDEQPPSYDPSEAVQ</sequence>
<keyword evidence="4" id="KW-1185">Reference proteome</keyword>
<feature type="domain" description="SAP" evidence="2">
    <location>
        <begin position="67"/>
        <end position="101"/>
    </location>
</feature>
<gene>
    <name evidence="3" type="ORF">M5X12_16655</name>
</gene>
<organism evidence="3 4">
    <name type="scientific">Paenibacillus alvei</name>
    <name type="common">Bacillus alvei</name>
    <dbReference type="NCBI Taxonomy" id="44250"/>
    <lineage>
        <taxon>Bacteria</taxon>
        <taxon>Bacillati</taxon>
        <taxon>Bacillota</taxon>
        <taxon>Bacilli</taxon>
        <taxon>Bacillales</taxon>
        <taxon>Paenibacillaceae</taxon>
        <taxon>Paenibacillus</taxon>
    </lineage>
</organism>
<dbReference type="GeneID" id="94487082"/>
<dbReference type="InterPro" id="IPR003034">
    <property type="entry name" value="SAP_dom"/>
</dbReference>
<dbReference type="EMBL" id="JAMDNP010000032">
    <property type="protein sequence ID" value="MCY9762205.1"/>
    <property type="molecule type" value="Genomic_DNA"/>
</dbReference>
<evidence type="ECO:0000256" key="1">
    <source>
        <dbReference type="SAM" id="MobiDB-lite"/>
    </source>
</evidence>
<feature type="region of interest" description="Disordered" evidence="1">
    <location>
        <begin position="102"/>
        <end position="126"/>
    </location>
</feature>
<accession>A0ABT4GZR0</accession>
<reference evidence="3 4" key="1">
    <citation type="submission" date="2022-05" db="EMBL/GenBank/DDBJ databases">
        <title>Genome Sequencing of Bee-Associated Microbes.</title>
        <authorList>
            <person name="Dunlap C."/>
        </authorList>
    </citation>
    <scope>NUCLEOTIDE SEQUENCE [LARGE SCALE GENOMIC DNA]</scope>
    <source>
        <strain evidence="3 4">NRRL B-04010</strain>
    </source>
</reference>
<dbReference type="Proteomes" id="UP001527181">
    <property type="component" value="Unassembled WGS sequence"/>
</dbReference>
<dbReference type="Pfam" id="PF02037">
    <property type="entry name" value="SAP"/>
    <property type="match status" value="1"/>
</dbReference>
<evidence type="ECO:0000259" key="2">
    <source>
        <dbReference type="Pfam" id="PF02037"/>
    </source>
</evidence>
<comment type="caution">
    <text evidence="3">The sequence shown here is derived from an EMBL/GenBank/DDBJ whole genome shotgun (WGS) entry which is preliminary data.</text>
</comment>